<gene>
    <name evidence="10" type="primary">LOC112287497</name>
</gene>
<dbReference type="InterPro" id="IPR058678">
    <property type="entry name" value="ARM_PUB"/>
</dbReference>
<dbReference type="SUPFAM" id="SSF57850">
    <property type="entry name" value="RING/U-box"/>
    <property type="match status" value="1"/>
</dbReference>
<name>A0A7I3YVT4_PHYPA</name>
<evidence type="ECO:0000256" key="3">
    <source>
        <dbReference type="ARBA" id="ARBA00012483"/>
    </source>
</evidence>
<reference evidence="10" key="3">
    <citation type="submission" date="2020-12" db="UniProtKB">
        <authorList>
            <consortium name="EnsemblPlants"/>
        </authorList>
    </citation>
    <scope>IDENTIFICATION</scope>
</reference>
<dbReference type="OMA" id="VERLWIR"/>
<evidence type="ECO:0000256" key="1">
    <source>
        <dbReference type="ARBA" id="ARBA00000900"/>
    </source>
</evidence>
<dbReference type="Pfam" id="PF25368">
    <property type="entry name" value="PUB10_N"/>
    <property type="match status" value="1"/>
</dbReference>
<dbReference type="GO" id="GO:0061630">
    <property type="term" value="F:ubiquitin protein ligase activity"/>
    <property type="evidence" value="ECO:0007669"/>
    <property type="project" value="UniProtKB-EC"/>
</dbReference>
<dbReference type="GO" id="GO:0005634">
    <property type="term" value="C:nucleus"/>
    <property type="evidence" value="ECO:0000318"/>
    <property type="project" value="GO_Central"/>
</dbReference>
<evidence type="ECO:0000259" key="9">
    <source>
        <dbReference type="PROSITE" id="PS51698"/>
    </source>
</evidence>
<keyword evidence="4" id="KW-0808">Transferase</keyword>
<dbReference type="PROSITE" id="PS51698">
    <property type="entry name" value="U_BOX"/>
    <property type="match status" value="1"/>
</dbReference>
<dbReference type="Pfam" id="PF25598">
    <property type="entry name" value="ARM_PUB"/>
    <property type="match status" value="1"/>
</dbReference>
<dbReference type="PANTHER" id="PTHR23315:SF224">
    <property type="entry name" value="U-BOX DOMAIN-CONTAINING PROTEIN 1"/>
    <property type="match status" value="1"/>
</dbReference>
<accession>A0A7I3YVT4</accession>
<evidence type="ECO:0000313" key="11">
    <source>
        <dbReference type="Proteomes" id="UP000006727"/>
    </source>
</evidence>
<dbReference type="InterPro" id="IPR036537">
    <property type="entry name" value="Adaptor_Cbl_N_dom_sf"/>
</dbReference>
<dbReference type="CDD" id="cd16664">
    <property type="entry name" value="RING-Ubox_PUB"/>
    <property type="match status" value="1"/>
</dbReference>
<dbReference type="FunFam" id="3.30.40.10:FF:000442">
    <property type="entry name" value="RING-type E3 ubiquitin transferase"/>
    <property type="match status" value="1"/>
</dbReference>
<evidence type="ECO:0000256" key="8">
    <source>
        <dbReference type="SAM" id="MobiDB-lite"/>
    </source>
</evidence>
<dbReference type="SUPFAM" id="SSF48371">
    <property type="entry name" value="ARM repeat"/>
    <property type="match status" value="1"/>
</dbReference>
<evidence type="ECO:0000313" key="10">
    <source>
        <dbReference type="EnsemblPlants" id="PAC:32902551.CDS.1"/>
    </source>
</evidence>
<dbReference type="InterPro" id="IPR057623">
    <property type="entry name" value="PUB12-19-like_N"/>
</dbReference>
<dbReference type="Gene3D" id="1.25.10.10">
    <property type="entry name" value="Leucine-rich Repeat Variant"/>
    <property type="match status" value="2"/>
</dbReference>
<comment type="catalytic activity">
    <reaction evidence="1">
        <text>S-ubiquitinyl-[E2 ubiquitin-conjugating enzyme]-L-cysteine + [acceptor protein]-L-lysine = [E2 ubiquitin-conjugating enzyme]-L-cysteine + N(6)-ubiquitinyl-[acceptor protein]-L-lysine.</text>
        <dbReference type="EC" id="2.3.2.27"/>
    </reaction>
</comment>
<dbReference type="FunFam" id="1.25.10.10:FF:002072">
    <property type="entry name" value="Predicted protein"/>
    <property type="match status" value="1"/>
</dbReference>
<dbReference type="PANTHER" id="PTHR23315">
    <property type="entry name" value="U BOX DOMAIN-CONTAINING"/>
    <property type="match status" value="1"/>
</dbReference>
<dbReference type="GO" id="GO:0007166">
    <property type="term" value="P:cell surface receptor signaling pathway"/>
    <property type="evidence" value="ECO:0007669"/>
    <property type="project" value="InterPro"/>
</dbReference>
<dbReference type="InterPro" id="IPR003613">
    <property type="entry name" value="Ubox_domain"/>
</dbReference>
<evidence type="ECO:0000256" key="7">
    <source>
        <dbReference type="PROSITE-ProRule" id="PRU00259"/>
    </source>
</evidence>
<evidence type="ECO:0000256" key="6">
    <source>
        <dbReference type="ARBA" id="ARBA00022786"/>
    </source>
</evidence>
<feature type="region of interest" description="Disordered" evidence="8">
    <location>
        <begin position="259"/>
        <end position="287"/>
    </location>
</feature>
<dbReference type="GO" id="GO:0016567">
    <property type="term" value="P:protein ubiquitination"/>
    <property type="evidence" value="ECO:0007669"/>
    <property type="project" value="UniProtKB-UniPathway"/>
</dbReference>
<dbReference type="AlphaFoldDB" id="A0A7I3YVT4"/>
<dbReference type="Gene3D" id="1.20.930.20">
    <property type="entry name" value="Adaptor protein Cbl, N-terminal domain"/>
    <property type="match status" value="1"/>
</dbReference>
<reference evidence="10 11" key="2">
    <citation type="journal article" date="2018" name="Plant J.">
        <title>The Physcomitrella patens chromosome-scale assembly reveals moss genome structure and evolution.</title>
        <authorList>
            <person name="Lang D."/>
            <person name="Ullrich K.K."/>
            <person name="Murat F."/>
            <person name="Fuchs J."/>
            <person name="Jenkins J."/>
            <person name="Haas F.B."/>
            <person name="Piednoel M."/>
            <person name="Gundlach H."/>
            <person name="Van Bel M."/>
            <person name="Meyberg R."/>
            <person name="Vives C."/>
            <person name="Morata J."/>
            <person name="Symeonidi A."/>
            <person name="Hiss M."/>
            <person name="Muchero W."/>
            <person name="Kamisugi Y."/>
            <person name="Saleh O."/>
            <person name="Blanc G."/>
            <person name="Decker E.L."/>
            <person name="van Gessel N."/>
            <person name="Grimwood J."/>
            <person name="Hayes R.D."/>
            <person name="Graham S.W."/>
            <person name="Gunter L.E."/>
            <person name="McDaniel S.F."/>
            <person name="Hoernstein S.N.W."/>
            <person name="Larsson A."/>
            <person name="Li F.W."/>
            <person name="Perroud P.F."/>
            <person name="Phillips J."/>
            <person name="Ranjan P."/>
            <person name="Rokshar D.S."/>
            <person name="Rothfels C.J."/>
            <person name="Schneider L."/>
            <person name="Shu S."/>
            <person name="Stevenson D.W."/>
            <person name="Thummler F."/>
            <person name="Tillich M."/>
            <person name="Villarreal Aguilar J.C."/>
            <person name="Widiez T."/>
            <person name="Wong G.K."/>
            <person name="Wymore A."/>
            <person name="Zhang Y."/>
            <person name="Zimmer A.D."/>
            <person name="Quatrano R.S."/>
            <person name="Mayer K.F.X."/>
            <person name="Goodstein D."/>
            <person name="Casacuberta J.M."/>
            <person name="Vandepoele K."/>
            <person name="Reski R."/>
            <person name="Cuming A.C."/>
            <person name="Tuskan G.A."/>
            <person name="Maumus F."/>
            <person name="Salse J."/>
            <person name="Schmutz J."/>
            <person name="Rensing S.A."/>
        </authorList>
    </citation>
    <scope>NUCLEOTIDE SEQUENCE [LARGE SCALE GENOMIC DNA]</scope>
    <source>
        <strain evidence="10 11">cv. Gransden 2004</strain>
    </source>
</reference>
<proteinExistence type="predicted"/>
<dbReference type="InParanoid" id="A0A7I3YVT4"/>
<dbReference type="PROSITE" id="PS50176">
    <property type="entry name" value="ARM_REPEAT"/>
    <property type="match status" value="2"/>
</dbReference>
<dbReference type="KEGG" id="ppp:112287497"/>
<dbReference type="SMART" id="SM00185">
    <property type="entry name" value="ARM"/>
    <property type="match status" value="6"/>
</dbReference>
<dbReference type="GO" id="GO:0005737">
    <property type="term" value="C:cytoplasm"/>
    <property type="evidence" value="ECO:0000318"/>
    <property type="project" value="GO_Central"/>
</dbReference>
<feature type="domain" description="U-box" evidence="9">
    <location>
        <begin position="291"/>
        <end position="365"/>
    </location>
</feature>
<dbReference type="RefSeq" id="XP_024386303.1">
    <property type="nucleotide sequence ID" value="XM_024530535.2"/>
</dbReference>
<dbReference type="EMBL" id="ABEU02000010">
    <property type="status" value="NOT_ANNOTATED_CDS"/>
    <property type="molecule type" value="Genomic_DNA"/>
</dbReference>
<dbReference type="InterPro" id="IPR045210">
    <property type="entry name" value="RING-Ubox_PUB"/>
</dbReference>
<dbReference type="EnsemblPlants" id="Pp3c10_4480V3.2">
    <property type="protein sequence ID" value="PAC:32902551.CDS.1"/>
    <property type="gene ID" value="Pp3c10_4480"/>
</dbReference>
<dbReference type="SMART" id="SM00504">
    <property type="entry name" value="Ubox"/>
    <property type="match status" value="1"/>
</dbReference>
<dbReference type="UniPathway" id="UPA00143"/>
<dbReference type="Proteomes" id="UP000006727">
    <property type="component" value="Chromosome 10"/>
</dbReference>
<dbReference type="InterPro" id="IPR000225">
    <property type="entry name" value="Armadillo"/>
</dbReference>
<reference evidence="10 11" key="1">
    <citation type="journal article" date="2008" name="Science">
        <title>The Physcomitrella genome reveals evolutionary insights into the conquest of land by plants.</title>
        <authorList>
            <person name="Rensing S."/>
            <person name="Lang D."/>
            <person name="Zimmer A."/>
            <person name="Terry A."/>
            <person name="Salamov A."/>
            <person name="Shapiro H."/>
            <person name="Nishiyama T."/>
            <person name="Perroud P.-F."/>
            <person name="Lindquist E."/>
            <person name="Kamisugi Y."/>
            <person name="Tanahashi T."/>
            <person name="Sakakibara K."/>
            <person name="Fujita T."/>
            <person name="Oishi K."/>
            <person name="Shin-I T."/>
            <person name="Kuroki Y."/>
            <person name="Toyoda A."/>
            <person name="Suzuki Y."/>
            <person name="Hashimoto A."/>
            <person name="Yamaguchi K."/>
            <person name="Sugano A."/>
            <person name="Kohara Y."/>
            <person name="Fujiyama A."/>
            <person name="Anterola A."/>
            <person name="Aoki S."/>
            <person name="Ashton N."/>
            <person name="Barbazuk W.B."/>
            <person name="Barker E."/>
            <person name="Bennetzen J."/>
            <person name="Bezanilla M."/>
            <person name="Blankenship R."/>
            <person name="Cho S.H."/>
            <person name="Dutcher S."/>
            <person name="Estelle M."/>
            <person name="Fawcett J.A."/>
            <person name="Gundlach H."/>
            <person name="Hanada K."/>
            <person name="Heyl A."/>
            <person name="Hicks K.A."/>
            <person name="Hugh J."/>
            <person name="Lohr M."/>
            <person name="Mayer K."/>
            <person name="Melkozernov A."/>
            <person name="Murata T."/>
            <person name="Nelson D."/>
            <person name="Pils B."/>
            <person name="Prigge M."/>
            <person name="Reiss B."/>
            <person name="Renner T."/>
            <person name="Rombauts S."/>
            <person name="Rushton P."/>
            <person name="Sanderfoot A."/>
            <person name="Schween G."/>
            <person name="Shiu S.-H."/>
            <person name="Stueber K."/>
            <person name="Theodoulou F.L."/>
            <person name="Tu H."/>
            <person name="Van de Peer Y."/>
            <person name="Verrier P.J."/>
            <person name="Waters E."/>
            <person name="Wood A."/>
            <person name="Yang L."/>
            <person name="Cove D."/>
            <person name="Cuming A."/>
            <person name="Hasebe M."/>
            <person name="Lucas S."/>
            <person name="Mishler D.B."/>
            <person name="Reski R."/>
            <person name="Grigoriev I."/>
            <person name="Quatrano R.S."/>
            <person name="Boore J.L."/>
        </authorList>
    </citation>
    <scope>NUCLEOTIDE SEQUENCE [LARGE SCALE GENOMIC DNA]</scope>
    <source>
        <strain evidence="10 11">cv. Gransden 2004</strain>
    </source>
</reference>
<dbReference type="Gramene" id="Pp3c10_4480V3.2">
    <property type="protein sequence ID" value="PAC:32902551.CDS.1"/>
    <property type="gene ID" value="Pp3c10_4480"/>
</dbReference>
<protein>
    <recommendedName>
        <fullName evidence="3">RING-type E3 ubiquitin transferase</fullName>
        <ecNumber evidence="3">2.3.2.27</ecNumber>
    </recommendedName>
</protein>
<sequence>MAHLAPVQIVRKKRLMLPLPPPATPSAKSLLKALISLTKVVSSCGKPKACQSRNVSNIVRRVELLAALFEEIRESRSPIPPSAVVGFQELHRLVQRIYILLEECREMSVFWLLMEQEEYNQYFYELTQTFGSVLSSMPLELLDLSEEAMEQTLLVRAQVLRARLALNPVEVQLRENAINMLQMVERNEIPRLSQLGSLFNKLQLLNATDCETEIHRLEDISMQENRKDDEKTQHGIAGLISFVRYGKYVLHSADLDEVDDESSQVSSRNSRREGLDEVSTSRPGEDAAMVGPPVEFLCPITLDLMRDPVIVTTGQTYDRTSITRWIQEGHSTCPKTSQKLDRNKLISNHALKSLISQWCEDHDVPYENGTLKAGKKVAGIQHVHSTRVGLGAMRLTATFLIEKLATGNVYVQKHVARELHLLSKSGADGRISIAEAGGVPLLLPLLSSSDAKTQEHAITTLLNLSLVKENSKKIVAAGSLERIIEVLKSGHTMEARENAAATLFSISVSDEFKVEIGSTFGAIPSLITLLRDGSMQRGKKDAVTALFNLAVYHGNKAKIIKAGAVPLLVVHLSDQSSSIAETCAAVLTLLATSPDAIDAIHNAASISEFLPLLRNGSPKGRENLASILLSMCLSGDQKVIDDIFLHLKDIVPILHSLLLSGTPRAKRKAASLLKLLSSLNPAEVKRCFSGVRLTAH</sequence>
<dbReference type="GeneID" id="112287497"/>
<dbReference type="EC" id="2.3.2.27" evidence="3"/>
<dbReference type="OrthoDB" id="10064100at2759"/>
<keyword evidence="6" id="KW-0833">Ubl conjugation pathway</keyword>
<keyword evidence="5" id="KW-0677">Repeat</keyword>
<feature type="repeat" description="ARM" evidence="7">
    <location>
        <begin position="437"/>
        <end position="479"/>
    </location>
</feature>
<keyword evidence="11" id="KW-1185">Reference proteome</keyword>
<evidence type="ECO:0000256" key="5">
    <source>
        <dbReference type="ARBA" id="ARBA00022737"/>
    </source>
</evidence>
<evidence type="ECO:0000256" key="4">
    <source>
        <dbReference type="ARBA" id="ARBA00022679"/>
    </source>
</evidence>
<evidence type="ECO:0000256" key="2">
    <source>
        <dbReference type="ARBA" id="ARBA00004906"/>
    </source>
</evidence>
<dbReference type="Gene3D" id="3.30.40.10">
    <property type="entry name" value="Zinc/RING finger domain, C3HC4 (zinc finger)"/>
    <property type="match status" value="1"/>
</dbReference>
<dbReference type="InterPro" id="IPR011989">
    <property type="entry name" value="ARM-like"/>
</dbReference>
<dbReference type="Pfam" id="PF04564">
    <property type="entry name" value="U-box"/>
    <property type="match status" value="1"/>
</dbReference>
<dbReference type="InterPro" id="IPR016024">
    <property type="entry name" value="ARM-type_fold"/>
</dbReference>
<feature type="repeat" description="ARM" evidence="7">
    <location>
        <begin position="521"/>
        <end position="564"/>
    </location>
</feature>
<dbReference type="InterPro" id="IPR013083">
    <property type="entry name" value="Znf_RING/FYVE/PHD"/>
</dbReference>
<comment type="pathway">
    <text evidence="2">Protein modification; protein ubiquitination.</text>
</comment>
<organism evidence="10 11">
    <name type="scientific">Physcomitrium patens</name>
    <name type="common">Spreading-leaved earth moss</name>
    <name type="synonym">Physcomitrella patens</name>
    <dbReference type="NCBI Taxonomy" id="3218"/>
    <lineage>
        <taxon>Eukaryota</taxon>
        <taxon>Viridiplantae</taxon>
        <taxon>Streptophyta</taxon>
        <taxon>Embryophyta</taxon>
        <taxon>Bryophyta</taxon>
        <taxon>Bryophytina</taxon>
        <taxon>Bryopsida</taxon>
        <taxon>Funariidae</taxon>
        <taxon>Funariales</taxon>
        <taxon>Funariaceae</taxon>
        <taxon>Physcomitrium</taxon>
    </lineage>
</organism>
<dbReference type="FunCoup" id="A0A7I3YVT4">
    <property type="interactions" value="1878"/>
</dbReference>